<reference evidence="1" key="1">
    <citation type="journal article" date="2014" name="Sci. Rep.">
        <title>Minimally destructive sampling of type specimens of Pyropia (Bangiales, Rhodophyta) recovers complete plastid and mitochondrial genomes.</title>
        <authorList>
            <person name="Hughey J.R."/>
            <person name="Gabrielson P.W."/>
            <person name="Rohmer L."/>
            <person name="Tortolani J."/>
            <person name="Silva M."/>
            <person name="Miller K.A."/>
            <person name="Young J.D."/>
            <person name="Martell C."/>
            <person name="Ruediger E."/>
        </authorList>
    </citation>
    <scope>NUCLEOTIDE SEQUENCE</scope>
</reference>
<accession>A0A059XMC5</accession>
<gene>
    <name evidence="1" type="primary">ycf21</name>
</gene>
<organism evidence="1">
    <name type="scientific">Pyropia fucicola</name>
    <dbReference type="NCBI Taxonomy" id="144551"/>
    <lineage>
        <taxon>Eukaryota</taxon>
        <taxon>Rhodophyta</taxon>
        <taxon>Bangiophyceae</taxon>
        <taxon>Bangiales</taxon>
        <taxon>Bangiaceae</taxon>
        <taxon>Pyropia</taxon>
    </lineage>
</organism>
<name>A0A059XMC5_9RHOD</name>
<dbReference type="AlphaFoldDB" id="A0A059XMC5"/>
<dbReference type="SUPFAM" id="SSF64288">
    <property type="entry name" value="Chorismate lyase-like"/>
    <property type="match status" value="1"/>
</dbReference>
<dbReference type="Gene3D" id="3.40.1410.10">
    <property type="entry name" value="Chorismate lyase-like"/>
    <property type="match status" value="1"/>
</dbReference>
<dbReference type="EMBL" id="KJ776837">
    <property type="protein sequence ID" value="AIA21610.1"/>
    <property type="molecule type" value="Genomic_DNA"/>
</dbReference>
<dbReference type="InterPro" id="IPR028978">
    <property type="entry name" value="Chorismate_lyase_/UTRA_dom_sf"/>
</dbReference>
<dbReference type="Pfam" id="PF01947">
    <property type="entry name" value="Rv2949c-like"/>
    <property type="match status" value="1"/>
</dbReference>
<dbReference type="InterPro" id="IPR002800">
    <property type="entry name" value="Rv2949c-like"/>
</dbReference>
<sequence>MTFKFISFCRIEVILPCQIYSNTSIPLIWKIVLLGDGSFTRHCKIITYRDTEINHISTSIYSKVQNSPQSYVNRRVWIGNNLKNKLIFASSWWNIESYQAIYKYPSRAIGSFFIQSDLDYYRDIHCLFLGYSKELENLFLVPGPFWGRYYTLFHKGKPISLIYEIFSPLLENLQ</sequence>
<evidence type="ECO:0008006" key="2">
    <source>
        <dbReference type="Google" id="ProtNLM"/>
    </source>
</evidence>
<evidence type="ECO:0000313" key="1">
    <source>
        <dbReference type="EMBL" id="AIA21610.1"/>
    </source>
</evidence>
<keyword evidence="1" id="KW-0934">Plastid</keyword>
<geneLocation type="plastid" evidence="1"/>
<proteinExistence type="predicted"/>
<protein>
    <recommendedName>
        <fullName evidence="2">Chorismate lyase</fullName>
    </recommendedName>
</protein>